<protein>
    <submittedName>
        <fullName evidence="1">Uncharacterized protein</fullName>
    </submittedName>
</protein>
<accession>A7I366</accession>
<keyword evidence="2" id="KW-1185">Reference proteome</keyword>
<dbReference type="AlphaFoldDB" id="A7I366"/>
<dbReference type="Proteomes" id="UP000002407">
    <property type="component" value="Chromosome"/>
</dbReference>
<dbReference type="KEGG" id="cha:CHAB381_1408"/>
<gene>
    <name evidence="1" type="ordered locus">CHAB381_1408</name>
</gene>
<evidence type="ECO:0000313" key="1">
    <source>
        <dbReference type="EMBL" id="ABS51879.1"/>
    </source>
</evidence>
<reference evidence="2" key="1">
    <citation type="submission" date="2007-07" db="EMBL/GenBank/DDBJ databases">
        <title>Complete genome sequence of Campylobacter hominis ATCC BAA-381, a commensal isolated from the human gastrointestinal tract.</title>
        <authorList>
            <person name="Fouts D.E."/>
            <person name="Mongodin E.F."/>
            <person name="Puiu D."/>
            <person name="Sebastian Y."/>
            <person name="Miller W.G."/>
            <person name="Mandrell R.E."/>
            <person name="Nelson K.E."/>
        </authorList>
    </citation>
    <scope>NUCLEOTIDE SEQUENCE [LARGE SCALE GENOMIC DNA]</scope>
    <source>
        <strain evidence="2">ATCC BAA-381 / LMG 19568 / NCTC 13146 / CH001A</strain>
    </source>
</reference>
<sequence>MGNTLEHAYIDSFNKSGIKNLGKEKLKWWVCGYYSKNEKNLVLIFYDYGVGIRESAKYNAGKKVDNIFKERILNFIDKKTDAELINMAINKDLSKYKKYFKRDRGKGLKSFQNFAKECGYDSELMVISGNGRYIFTYDSKNLKENINTNIIKYDIDGMFIKWKLQL</sequence>
<name>A7I366_CAMHC</name>
<proteinExistence type="predicted"/>
<dbReference type="EMBL" id="CP000776">
    <property type="protein sequence ID" value="ABS51879.1"/>
    <property type="molecule type" value="Genomic_DNA"/>
</dbReference>
<evidence type="ECO:0000313" key="2">
    <source>
        <dbReference type="Proteomes" id="UP000002407"/>
    </source>
</evidence>
<dbReference type="STRING" id="360107.CHAB381_1408"/>
<dbReference type="RefSeq" id="WP_012109260.1">
    <property type="nucleotide sequence ID" value="NC_009714.1"/>
</dbReference>
<organism evidence="1 2">
    <name type="scientific">Campylobacter hominis (strain ATCC BAA-381 / DSM 21671 / CCUG 45161 / LMG 19568 / NCTC 13146 / CH001A)</name>
    <dbReference type="NCBI Taxonomy" id="360107"/>
    <lineage>
        <taxon>Bacteria</taxon>
        <taxon>Pseudomonadati</taxon>
        <taxon>Campylobacterota</taxon>
        <taxon>Epsilonproteobacteria</taxon>
        <taxon>Campylobacterales</taxon>
        <taxon>Campylobacteraceae</taxon>
        <taxon>Campylobacter</taxon>
    </lineage>
</organism>
<dbReference type="HOGENOM" id="CLU_1599680_0_0_7"/>